<dbReference type="Gene3D" id="3.30.70.1230">
    <property type="entry name" value="Nucleotide cyclase"/>
    <property type="match status" value="1"/>
</dbReference>
<dbReference type="SUPFAM" id="SSF55073">
    <property type="entry name" value="Nucleotide cyclase"/>
    <property type="match status" value="1"/>
</dbReference>
<dbReference type="InterPro" id="IPR029787">
    <property type="entry name" value="Nucleotide_cyclase"/>
</dbReference>
<dbReference type="EMBL" id="MSIE01000021">
    <property type="protein sequence ID" value="OLF17122.1"/>
    <property type="molecule type" value="Genomic_DNA"/>
</dbReference>
<evidence type="ECO:0008006" key="3">
    <source>
        <dbReference type="Google" id="ProtNLM"/>
    </source>
</evidence>
<sequence>MIAVDIERSSARPDLEKARLRGELYRLVHVALRACGIGPSDHDPLVDRGDGVLILVRPSDRVPKTTLLSRFVPALVRLLADHNLRGPAFRLRVAIHAGEVLYDAWAPFGESVDICCRLLDAPELKFVLHDTTAPLVLVVSEDIYNSTLRHGYDGIDCRVFHPLVRVTVGEREHRGWVATGRAAPICVE</sequence>
<evidence type="ECO:0000313" key="1">
    <source>
        <dbReference type="EMBL" id="OLF17122.1"/>
    </source>
</evidence>
<organism evidence="1 2">
    <name type="scientific">Actinophytocola xanthii</name>
    <dbReference type="NCBI Taxonomy" id="1912961"/>
    <lineage>
        <taxon>Bacteria</taxon>
        <taxon>Bacillati</taxon>
        <taxon>Actinomycetota</taxon>
        <taxon>Actinomycetes</taxon>
        <taxon>Pseudonocardiales</taxon>
        <taxon>Pseudonocardiaceae</taxon>
    </lineage>
</organism>
<dbReference type="AlphaFoldDB" id="A0A1Q8CRX5"/>
<dbReference type="STRING" id="1912961.BU204_13140"/>
<name>A0A1Q8CRX5_9PSEU</name>
<proteinExistence type="predicted"/>
<reference evidence="1 2" key="1">
    <citation type="submission" date="2016-12" db="EMBL/GenBank/DDBJ databases">
        <title>The draft genome sequence of Actinophytocola sp. 11-183.</title>
        <authorList>
            <person name="Wang W."/>
            <person name="Yuan L."/>
        </authorList>
    </citation>
    <scope>NUCLEOTIDE SEQUENCE [LARGE SCALE GENOMIC DNA]</scope>
    <source>
        <strain evidence="1 2">11-183</strain>
    </source>
</reference>
<gene>
    <name evidence="1" type="ORF">BU204_13140</name>
</gene>
<keyword evidence="2" id="KW-1185">Reference proteome</keyword>
<comment type="caution">
    <text evidence="1">The sequence shown here is derived from an EMBL/GenBank/DDBJ whole genome shotgun (WGS) entry which is preliminary data.</text>
</comment>
<dbReference type="Proteomes" id="UP000185596">
    <property type="component" value="Unassembled WGS sequence"/>
</dbReference>
<evidence type="ECO:0000313" key="2">
    <source>
        <dbReference type="Proteomes" id="UP000185596"/>
    </source>
</evidence>
<dbReference type="OrthoDB" id="3482507at2"/>
<accession>A0A1Q8CRX5</accession>
<protein>
    <recommendedName>
        <fullName evidence="3">Guanylate cyclase domain-containing protein</fullName>
    </recommendedName>
</protein>